<evidence type="ECO:0000256" key="4">
    <source>
        <dbReference type="SAM" id="MobiDB-lite"/>
    </source>
</evidence>
<evidence type="ECO:0000313" key="7">
    <source>
        <dbReference type="Proteomes" id="UP000325161"/>
    </source>
</evidence>
<organism evidence="6 7">
    <name type="scientific">Pigmentiphaga aceris</name>
    <dbReference type="NCBI Taxonomy" id="1940612"/>
    <lineage>
        <taxon>Bacteria</taxon>
        <taxon>Pseudomonadati</taxon>
        <taxon>Pseudomonadota</taxon>
        <taxon>Betaproteobacteria</taxon>
        <taxon>Burkholderiales</taxon>
        <taxon>Alcaligenaceae</taxon>
        <taxon>Pigmentiphaga</taxon>
    </lineage>
</organism>
<reference evidence="6 7" key="1">
    <citation type="submission" date="2019-08" db="EMBL/GenBank/DDBJ databases">
        <title>Amphibian skin-associated Pigmentiphaga: genome sequence and occurrence across geography and hosts.</title>
        <authorList>
            <person name="Bletz M.C."/>
            <person name="Bunk B."/>
            <person name="Sproeer C."/>
            <person name="Biwer P."/>
            <person name="Reiter S."/>
            <person name="Rabemananjara F.C.E."/>
            <person name="Schulz S."/>
            <person name="Overmann J."/>
            <person name="Vences M."/>
        </authorList>
    </citation>
    <scope>NUCLEOTIDE SEQUENCE [LARGE SCALE GENOMIC DNA]</scope>
    <source>
        <strain evidence="6 7">Mada1488</strain>
    </source>
</reference>
<keyword evidence="7" id="KW-1185">Reference proteome</keyword>
<comment type="similarity">
    <text evidence="2 3">Belongs to the small heat shock protein (HSP20) family.</text>
</comment>
<evidence type="ECO:0000259" key="5">
    <source>
        <dbReference type="PROSITE" id="PS01031"/>
    </source>
</evidence>
<dbReference type="GO" id="GO:0009408">
    <property type="term" value="P:response to heat"/>
    <property type="evidence" value="ECO:0007669"/>
    <property type="project" value="InterPro"/>
</dbReference>
<dbReference type="AlphaFoldDB" id="A0A5C0B3Q0"/>
<feature type="compositionally biased region" description="Polar residues" evidence="4">
    <location>
        <begin position="1"/>
        <end position="12"/>
    </location>
</feature>
<feature type="region of interest" description="Disordered" evidence="4">
    <location>
        <begin position="1"/>
        <end position="30"/>
    </location>
</feature>
<dbReference type="PANTHER" id="PTHR46733">
    <property type="entry name" value="26.5 KDA HEAT SHOCK PROTEIN, MITOCHONDRIAL"/>
    <property type="match status" value="1"/>
</dbReference>
<dbReference type="CDD" id="cd06464">
    <property type="entry name" value="ACD_sHsps-like"/>
    <property type="match status" value="1"/>
</dbReference>
<dbReference type="Proteomes" id="UP000325161">
    <property type="component" value="Chromosome"/>
</dbReference>
<dbReference type="PANTHER" id="PTHR46733:SF4">
    <property type="entry name" value="HEAT SHOCK PROTEIN 21, CHLOROPLASTIC"/>
    <property type="match status" value="1"/>
</dbReference>
<dbReference type="InterPro" id="IPR002068">
    <property type="entry name" value="A-crystallin/Hsp20_dom"/>
</dbReference>
<dbReference type="InterPro" id="IPR044587">
    <property type="entry name" value="HSP21-like"/>
</dbReference>
<dbReference type="InterPro" id="IPR008978">
    <property type="entry name" value="HSP20-like_chaperone"/>
</dbReference>
<dbReference type="EMBL" id="CP043046">
    <property type="protein sequence ID" value="QEI09338.1"/>
    <property type="molecule type" value="Genomic_DNA"/>
</dbReference>
<evidence type="ECO:0000256" key="1">
    <source>
        <dbReference type="ARBA" id="ARBA00023016"/>
    </source>
</evidence>
<dbReference type="PROSITE" id="PS01031">
    <property type="entry name" value="SHSP"/>
    <property type="match status" value="1"/>
</dbReference>
<dbReference type="Pfam" id="PF00011">
    <property type="entry name" value="HSP20"/>
    <property type="match status" value="1"/>
</dbReference>
<name>A0A5C0B3Q0_9BURK</name>
<keyword evidence="1" id="KW-0346">Stress response</keyword>
<accession>A0A5C0B3Q0</accession>
<evidence type="ECO:0000256" key="2">
    <source>
        <dbReference type="PROSITE-ProRule" id="PRU00285"/>
    </source>
</evidence>
<dbReference type="Gene3D" id="2.60.40.790">
    <property type="match status" value="1"/>
</dbReference>
<proteinExistence type="inferred from homology"/>
<evidence type="ECO:0000313" key="6">
    <source>
        <dbReference type="EMBL" id="QEI09338.1"/>
    </source>
</evidence>
<dbReference type="SUPFAM" id="SSF49764">
    <property type="entry name" value="HSP20-like chaperones"/>
    <property type="match status" value="1"/>
</dbReference>
<gene>
    <name evidence="6" type="ORF">FXN63_15010</name>
</gene>
<feature type="domain" description="SHSP" evidence="5">
    <location>
        <begin position="24"/>
        <end position="135"/>
    </location>
</feature>
<feature type="compositionally biased region" description="Basic and acidic residues" evidence="4">
    <location>
        <begin position="16"/>
        <end position="27"/>
    </location>
</feature>
<dbReference type="KEGG" id="pacr:FXN63_15010"/>
<dbReference type="OrthoDB" id="9788892at2"/>
<evidence type="ECO:0000256" key="3">
    <source>
        <dbReference type="RuleBase" id="RU003616"/>
    </source>
</evidence>
<sequence>MDNRVDNNTQTVERAPQQDRAAKEREPALLPPVDVVEDGNGILLVADMPGVNKEHLHLRIDSDTLTIESEVSLPAAQGLQAGHAEVQLPRYRRSFTLSKELDPSQIAATFVQGVLEVRIPKAAHAQPRRIEVTVE</sequence>
<protein>
    <submittedName>
        <fullName evidence="6">Hsp20/alpha crystallin family protein</fullName>
    </submittedName>
</protein>